<feature type="transmembrane region" description="Helical" evidence="2">
    <location>
        <begin position="78"/>
        <end position="99"/>
    </location>
</feature>
<evidence type="ECO:0000256" key="1">
    <source>
        <dbReference type="SAM" id="MobiDB-lite"/>
    </source>
</evidence>
<gene>
    <name evidence="4" type="ORF">UFOPK1495_00819</name>
</gene>
<dbReference type="Pfam" id="PF03816">
    <property type="entry name" value="LytR_cpsA_psr"/>
    <property type="match status" value="1"/>
</dbReference>
<dbReference type="PANTHER" id="PTHR33392:SF6">
    <property type="entry name" value="POLYISOPRENYL-TEICHOIC ACID--PEPTIDOGLYCAN TEICHOIC ACID TRANSFERASE TAGU"/>
    <property type="match status" value="1"/>
</dbReference>
<evidence type="ECO:0000313" key="4">
    <source>
        <dbReference type="EMBL" id="CAB4550350.1"/>
    </source>
</evidence>
<dbReference type="InterPro" id="IPR050922">
    <property type="entry name" value="LytR/CpsA/Psr_CW_biosynth"/>
</dbReference>
<feature type="domain" description="Cell envelope-related transcriptional attenuator" evidence="3">
    <location>
        <begin position="155"/>
        <end position="306"/>
    </location>
</feature>
<dbReference type="PANTHER" id="PTHR33392">
    <property type="entry name" value="POLYISOPRENYL-TEICHOIC ACID--PEPTIDOGLYCAN TEICHOIC ACID TRANSFERASE TAGU"/>
    <property type="match status" value="1"/>
</dbReference>
<dbReference type="NCBIfam" id="TIGR00350">
    <property type="entry name" value="lytR_cpsA_psr"/>
    <property type="match status" value="1"/>
</dbReference>
<organism evidence="4">
    <name type="scientific">freshwater metagenome</name>
    <dbReference type="NCBI Taxonomy" id="449393"/>
    <lineage>
        <taxon>unclassified sequences</taxon>
        <taxon>metagenomes</taxon>
        <taxon>ecological metagenomes</taxon>
    </lineage>
</organism>
<dbReference type="AlphaFoldDB" id="A0A6J6CFK5"/>
<evidence type="ECO:0000256" key="2">
    <source>
        <dbReference type="SAM" id="Phobius"/>
    </source>
</evidence>
<evidence type="ECO:0000259" key="3">
    <source>
        <dbReference type="Pfam" id="PF03816"/>
    </source>
</evidence>
<reference evidence="4" key="1">
    <citation type="submission" date="2020-05" db="EMBL/GenBank/DDBJ databases">
        <authorList>
            <person name="Chiriac C."/>
            <person name="Salcher M."/>
            <person name="Ghai R."/>
            <person name="Kavagutti S V."/>
        </authorList>
    </citation>
    <scope>NUCLEOTIDE SEQUENCE</scope>
</reference>
<accession>A0A6J6CFK5</accession>
<dbReference type="Gene3D" id="3.40.630.190">
    <property type="entry name" value="LCP protein"/>
    <property type="match status" value="1"/>
</dbReference>
<feature type="compositionally biased region" description="Polar residues" evidence="1">
    <location>
        <begin position="14"/>
        <end position="28"/>
    </location>
</feature>
<keyword evidence="2" id="KW-1133">Transmembrane helix</keyword>
<protein>
    <submittedName>
        <fullName evidence="4">Unannotated protein</fullName>
    </submittedName>
</protein>
<name>A0A6J6CFK5_9ZZZZ</name>
<feature type="region of interest" description="Disordered" evidence="1">
    <location>
        <begin position="1"/>
        <end position="70"/>
    </location>
</feature>
<proteinExistence type="predicted"/>
<dbReference type="EMBL" id="CAEZSU010000074">
    <property type="protein sequence ID" value="CAB4550350.1"/>
    <property type="molecule type" value="Genomic_DNA"/>
</dbReference>
<sequence>MAERDGSGRKILGRSSSENPPVVSSTTGLPARPVLGRSSTGAAPSGTGFASEGLGNGRTGGTAVAQRHSRKRRPRKRTIFLCFIALVILVPVGCFAFGWSQFSKIPTVNVSAVLSPRGSRSGTNYLIVGTDSRAGIESNDPNSGAFLSGEVSGSRTDTIMVLHVDGSTTRLTSIPRDLWVTDPATGQKGRINSTFASGPSNLISAVEAIGIPVDQYLEINFVSFGRLVDAIGGITIDFPYPAVDDQSGLSIANSGPNHLNGAEALAYVRSRYYTEMVNGKWRVDGTADIGRTERQRVFLTALMNEVAGERNPFQLFAIPGSLGAGMKRGSTFSYTDAIGLAWALKDATPEMVVLPVTPRRTSGGADVLDLQPDARAAISGLAA</sequence>
<keyword evidence="2" id="KW-0472">Membrane</keyword>
<dbReference type="InterPro" id="IPR004474">
    <property type="entry name" value="LytR_CpsA_psr"/>
</dbReference>
<keyword evidence="2" id="KW-0812">Transmembrane</keyword>